<dbReference type="AlphaFoldDB" id="A0A6P4YVN0"/>
<feature type="compositionally biased region" description="Basic and acidic residues" evidence="4">
    <location>
        <begin position="363"/>
        <end position="400"/>
    </location>
</feature>
<dbReference type="KEGG" id="bbel:109471053"/>
<dbReference type="GO" id="GO:0005737">
    <property type="term" value="C:cytoplasm"/>
    <property type="evidence" value="ECO:0007669"/>
    <property type="project" value="TreeGrafter"/>
</dbReference>
<dbReference type="InterPro" id="IPR034359">
    <property type="entry name" value="MTHFSD_RRM"/>
</dbReference>
<reference evidence="7" key="1">
    <citation type="submission" date="2025-08" db="UniProtKB">
        <authorList>
            <consortium name="RefSeq"/>
        </authorList>
    </citation>
    <scope>IDENTIFICATION</scope>
    <source>
        <tissue evidence="7">Gonad</tissue>
    </source>
</reference>
<feature type="compositionally biased region" description="Basic and acidic residues" evidence="4">
    <location>
        <begin position="438"/>
        <end position="449"/>
    </location>
</feature>
<dbReference type="PROSITE" id="PS50102">
    <property type="entry name" value="RRM"/>
    <property type="match status" value="1"/>
</dbReference>
<dbReference type="PANTHER" id="PTHR13017:SF0">
    <property type="entry name" value="METHENYLTETRAHYDROFOLATE SYNTHASE DOMAIN-CONTAINING PROTEIN"/>
    <property type="match status" value="1"/>
</dbReference>
<organism evidence="6 7">
    <name type="scientific">Branchiostoma belcheri</name>
    <name type="common">Amphioxus</name>
    <dbReference type="NCBI Taxonomy" id="7741"/>
    <lineage>
        <taxon>Eukaryota</taxon>
        <taxon>Metazoa</taxon>
        <taxon>Chordata</taxon>
        <taxon>Cephalochordata</taxon>
        <taxon>Leptocardii</taxon>
        <taxon>Amphioxiformes</taxon>
        <taxon>Branchiostomatidae</taxon>
        <taxon>Branchiostoma</taxon>
    </lineage>
</organism>
<evidence type="ECO:0000256" key="1">
    <source>
        <dbReference type="ARBA" id="ARBA00015518"/>
    </source>
</evidence>
<keyword evidence="2 3" id="KW-0694">RNA-binding</keyword>
<keyword evidence="6" id="KW-1185">Reference proteome</keyword>
<dbReference type="GeneID" id="109471053"/>
<dbReference type="PANTHER" id="PTHR13017">
    <property type="entry name" value="5-FORMYLTETRAHYDROFOLATE CYCLO-LIGASE-RELATED"/>
    <property type="match status" value="1"/>
</dbReference>
<dbReference type="InterPro" id="IPR002698">
    <property type="entry name" value="FTHF_cligase"/>
</dbReference>
<dbReference type="InterPro" id="IPR035979">
    <property type="entry name" value="RBD_domain_sf"/>
</dbReference>
<accession>A0A6P4YVN0</accession>
<evidence type="ECO:0000256" key="3">
    <source>
        <dbReference type="PROSITE-ProRule" id="PRU00176"/>
    </source>
</evidence>
<evidence type="ECO:0000313" key="6">
    <source>
        <dbReference type="Proteomes" id="UP000515135"/>
    </source>
</evidence>
<proteinExistence type="predicted"/>
<dbReference type="Pfam" id="PF01812">
    <property type="entry name" value="5-FTHF_cyc-lig"/>
    <property type="match status" value="1"/>
</dbReference>
<dbReference type="Pfam" id="PF00076">
    <property type="entry name" value="RRM_1"/>
    <property type="match status" value="1"/>
</dbReference>
<dbReference type="InterPro" id="IPR000504">
    <property type="entry name" value="RRM_dom"/>
</dbReference>
<gene>
    <name evidence="7" type="primary">LOC109471053</name>
</gene>
<sequence>MEWAMLVIMGAVTPDTIIVTTVHDCQVIDIPEELVESHDITVDWILTPTEVIQTNCQRPKPQGIIWSKVDAEMLQQIPILRKLRQKERAAGKDVQIKAEGESTKDLDNAEGKSGELDKEKVSSPGVTKWSIRQQIWDHIEKNDLANFPRPVHHRIPNFKNAAAAAEKITALKPFQQARFVKVNPDKPQENVRFLIMEAGKTLLVPTPRLRNGLFNRITPPAGANKQSLRTCATRQGIDKHSIPVGLDDMVKIDLVVCGSVAVSRKGYRIGKGEGFGDMEWAMLVTMGAVTPDTIIVTTVHDCQVIDIPEELVESHDITVDWILTPTEVIQTNCQRPKPQGIIWSKVDAEMLQQIPILRKLRQKERAAGKDVQIKAEGESTKDVQKRAEEKSGEPAKDKEKGKRRQPRGKPREKSTRERKQKAQVADTPNNQDKNSAGEARKRPPQDRDPSLTLWVGKLPGSLRVSNFKNHLRESNINPLRVIWKGNRGFAFLEFKEASDVDEAVKKLQELEISGKKVTVERAKGREEMRMKKADGKPEENAVN</sequence>
<evidence type="ECO:0000259" key="5">
    <source>
        <dbReference type="PROSITE" id="PS50102"/>
    </source>
</evidence>
<evidence type="ECO:0000256" key="2">
    <source>
        <dbReference type="ARBA" id="ARBA00022884"/>
    </source>
</evidence>
<dbReference type="FunFam" id="3.40.50.10420:FF:000001">
    <property type="entry name" value="Methenyltetrahydrofolate synthase domain-containing protein"/>
    <property type="match status" value="1"/>
</dbReference>
<evidence type="ECO:0000256" key="4">
    <source>
        <dbReference type="SAM" id="MobiDB-lite"/>
    </source>
</evidence>
<dbReference type="SUPFAM" id="SSF54928">
    <property type="entry name" value="RNA-binding domain, RBD"/>
    <property type="match status" value="1"/>
</dbReference>
<dbReference type="Gene3D" id="3.30.70.330">
    <property type="match status" value="1"/>
</dbReference>
<feature type="region of interest" description="Disordered" evidence="4">
    <location>
        <begin position="91"/>
        <end position="121"/>
    </location>
</feature>
<dbReference type="GO" id="GO:0003723">
    <property type="term" value="F:RNA binding"/>
    <property type="evidence" value="ECO:0007669"/>
    <property type="project" value="UniProtKB-UniRule"/>
</dbReference>
<protein>
    <recommendedName>
        <fullName evidence="1">Methenyltetrahydrofolate synthase domain-containing protein</fullName>
    </recommendedName>
</protein>
<dbReference type="InterPro" id="IPR024185">
    <property type="entry name" value="FTHF_cligase-like_sf"/>
</dbReference>
<feature type="region of interest" description="Disordered" evidence="4">
    <location>
        <begin position="363"/>
        <end position="453"/>
    </location>
</feature>
<name>A0A6P4YVN0_BRABE</name>
<dbReference type="CDD" id="cd12270">
    <property type="entry name" value="RRM_MTHFSD"/>
    <property type="match status" value="1"/>
</dbReference>
<dbReference type="InterPro" id="IPR012677">
    <property type="entry name" value="Nucleotide-bd_a/b_plait_sf"/>
</dbReference>
<evidence type="ECO:0000313" key="7">
    <source>
        <dbReference type="RefSeq" id="XP_019625794.1"/>
    </source>
</evidence>
<dbReference type="OrthoDB" id="433414at2759"/>
<feature type="domain" description="RRM" evidence="5">
    <location>
        <begin position="451"/>
        <end position="524"/>
    </location>
</feature>
<dbReference type="SMART" id="SM00360">
    <property type="entry name" value="RRM"/>
    <property type="match status" value="1"/>
</dbReference>
<dbReference type="RefSeq" id="XP_019625794.1">
    <property type="nucleotide sequence ID" value="XM_019770235.1"/>
</dbReference>
<feature type="region of interest" description="Disordered" evidence="4">
    <location>
        <begin position="523"/>
        <end position="543"/>
    </location>
</feature>
<dbReference type="Gene3D" id="3.40.50.10420">
    <property type="entry name" value="NagB/RpiA/CoA transferase-like"/>
    <property type="match status" value="1"/>
</dbReference>
<dbReference type="SUPFAM" id="SSF100950">
    <property type="entry name" value="NagB/RpiA/CoA transferase-like"/>
    <property type="match status" value="2"/>
</dbReference>
<dbReference type="InterPro" id="IPR037171">
    <property type="entry name" value="NagB/RpiA_transferase-like"/>
</dbReference>
<dbReference type="Proteomes" id="UP000515135">
    <property type="component" value="Unplaced"/>
</dbReference>